<dbReference type="EMBL" id="JBITLV010000001">
    <property type="protein sequence ID" value="MFI7586069.1"/>
    <property type="molecule type" value="Genomic_DNA"/>
</dbReference>
<gene>
    <name evidence="3" type="ORF">ACIB24_03215</name>
</gene>
<evidence type="ECO:0000256" key="1">
    <source>
        <dbReference type="SAM" id="SignalP"/>
    </source>
</evidence>
<dbReference type="RefSeq" id="WP_398275067.1">
    <property type="nucleotide sequence ID" value="NZ_JBITLV010000001.1"/>
</dbReference>
<reference evidence="3 4" key="1">
    <citation type="submission" date="2024-10" db="EMBL/GenBank/DDBJ databases">
        <title>The Natural Products Discovery Center: Release of the First 8490 Sequenced Strains for Exploring Actinobacteria Biosynthetic Diversity.</title>
        <authorList>
            <person name="Kalkreuter E."/>
            <person name="Kautsar S.A."/>
            <person name="Yang D."/>
            <person name="Bader C.D."/>
            <person name="Teijaro C.N."/>
            <person name="Fluegel L."/>
            <person name="Davis C.M."/>
            <person name="Simpson J.R."/>
            <person name="Lauterbach L."/>
            <person name="Steele A.D."/>
            <person name="Gui C."/>
            <person name="Meng S."/>
            <person name="Li G."/>
            <person name="Viehrig K."/>
            <person name="Ye F."/>
            <person name="Su P."/>
            <person name="Kiefer A.F."/>
            <person name="Nichols A."/>
            <person name="Cepeda A.J."/>
            <person name="Yan W."/>
            <person name="Fan B."/>
            <person name="Jiang Y."/>
            <person name="Adhikari A."/>
            <person name="Zheng C.-J."/>
            <person name="Schuster L."/>
            <person name="Cowan T.M."/>
            <person name="Smanski M.J."/>
            <person name="Chevrette M.G."/>
            <person name="De Carvalho L.P.S."/>
            <person name="Shen B."/>
        </authorList>
    </citation>
    <scope>NUCLEOTIDE SEQUENCE [LARGE SCALE GENOMIC DNA]</scope>
    <source>
        <strain evidence="3 4">NPDC049639</strain>
    </source>
</reference>
<accession>A0ABW8AI82</accession>
<proteinExistence type="predicted"/>
<feature type="domain" description="Peptidase S55" evidence="2">
    <location>
        <begin position="1"/>
        <end position="155"/>
    </location>
</feature>
<dbReference type="PROSITE" id="PS51494">
    <property type="entry name" value="SPOIVB"/>
    <property type="match status" value="1"/>
</dbReference>
<dbReference type="Proteomes" id="UP001612915">
    <property type="component" value="Unassembled WGS sequence"/>
</dbReference>
<name>A0ABW8AI82_9ACTN</name>
<feature type="chain" id="PRO_5045301820" description="Peptidase S55 domain-containing protein" evidence="1">
    <location>
        <begin position="31"/>
        <end position="583"/>
    </location>
</feature>
<protein>
    <recommendedName>
        <fullName evidence="2">Peptidase S55 domain-containing protein</fullName>
    </recommendedName>
</protein>
<feature type="signal peptide" evidence="1">
    <location>
        <begin position="1"/>
        <end position="30"/>
    </location>
</feature>
<keyword evidence="4" id="KW-1185">Reference proteome</keyword>
<evidence type="ECO:0000313" key="3">
    <source>
        <dbReference type="EMBL" id="MFI7586069.1"/>
    </source>
</evidence>
<dbReference type="InterPro" id="IPR008763">
    <property type="entry name" value="Peptidase_S55"/>
</dbReference>
<organism evidence="3 4">
    <name type="scientific">Spongisporangium articulatum</name>
    <dbReference type="NCBI Taxonomy" id="3362603"/>
    <lineage>
        <taxon>Bacteria</taxon>
        <taxon>Bacillati</taxon>
        <taxon>Actinomycetota</taxon>
        <taxon>Actinomycetes</taxon>
        <taxon>Kineosporiales</taxon>
        <taxon>Kineosporiaceae</taxon>
        <taxon>Spongisporangium</taxon>
    </lineage>
</organism>
<evidence type="ECO:0000313" key="4">
    <source>
        <dbReference type="Proteomes" id="UP001612915"/>
    </source>
</evidence>
<evidence type="ECO:0000259" key="2">
    <source>
        <dbReference type="PROSITE" id="PS51494"/>
    </source>
</evidence>
<comment type="caution">
    <text evidence="3">The sequence shown here is derived from an EMBL/GenBank/DDBJ whole genome shotgun (WGS) entry which is preliminary data.</text>
</comment>
<sequence length="583" mass="59751">MGRRTTSAFMAGTMAAGALGFAALAPSAQAAVSAPIDCPTALPTAQAVDGLTGTGFTVTNGTKPTPFTVTVIGKLTDAIGPGIDMIVVEAHSTVIDKAGIWAGISGSPVYTSDGKLLGSMSYGFSGSGTIGGLTPGADILKVSDAATKTAASVAATSALQKKLVASGEVSKAAAAGSNFTPLAPSMSISGPGPKNTKLLKKLSKKLGTPIRVNGDTATGALEPASTISAGSNFATALSYGFITFGGLGTTTTVCNGKAVAFGHPFLHTSKPQASAHNASAVYIQDDPVFGSFKQGNFGGVVGTLDKDSLTGIRAQLGKAPGTYSITSSLSVDGAAPVTRTTTGVDQTTHAFDVYTYAGLIADAHLESAITDATDSEWGGSADLTFTVKGTRAGGAPFTVSLRDHYSSMDWLSAYAGPALENLVDSLLSNKYEKVTISSIDVTGSLSDEYKQWSVDSVKVWKGGAWSSSKNVSVSAGKTVKFRAALSPYQSDKVTYWEFALKAPKGSSGSFGTASILTADNYPYPSPKGTKAQKFDTLLKQLSQPYNDSLIGLLDVEGFTPVANGKRATAPIESYEKDYNITVK</sequence>
<keyword evidence="1" id="KW-0732">Signal</keyword>